<dbReference type="PANTHER" id="PTHR45623">
    <property type="entry name" value="CHROMODOMAIN-HELICASE-DNA-BINDING PROTEIN 3-RELATED-RELATED"/>
    <property type="match status" value="1"/>
</dbReference>
<dbReference type="InterPro" id="IPR001628">
    <property type="entry name" value="Znf_hrmn_rcpt"/>
</dbReference>
<keyword evidence="8" id="KW-0862">Zinc</keyword>
<dbReference type="InterPro" id="IPR049730">
    <property type="entry name" value="SNF2/RAD54-like_C"/>
</dbReference>
<dbReference type="FunFam" id="3.40.50.10810:FF:000005">
    <property type="entry name" value="Photoperiod-independent early flowering 1"/>
    <property type="match status" value="1"/>
</dbReference>
<sequence>MCNKITEIETSISDLVKRNSLIEKSVEDIGGLLDTVVERCTSNKKEIENMKRRNTEIERQIENDNLKENFKQIEHSLLDLRCRSMKNNLIFSELGFQQNENCEEKLRRFMHNELGIEFHVELGNVHRFGKPELNGAKPFVARFLYRKELEAVLRNTNKLRGKSFGVNEQFPEEIETRRKNWGRTGSDKGIGKATTKDNSLIDYFIVSSNLFKYIEEYEIIPFDALFSDVHKRIHVKLTTEVTTIEKEKSSHKRKTIKWIEKDKHKFIENIRKNEEKVLDLCNEIESSKKDNHDINRVITSLTNFYSQAAKDSFGTFANKNPIKKIMGPKIGINHGLINHLKTEKELRNISTNNPKEFWKVLNKFSPKQKKESPISLEVMYAHFKKLNESVANEEEEFKLPNLEHRLKEKDEDKILLDHCKAEKDVEIFDKSPSYIQVGKMRDYQVRGLNWLISLYTHGINGILADEMGLGKTIQTIALLGYLKHYKNISGPHLCVVPLSTVDNWVAEFNRWCPDFRVVVLRGNIEERKQWIKNVFKDGKSWDVCITNYEKCTIEKTALKKVHWSYLVVDEAHKIKNENTLISVIIRSIKSTNRLLLTGTPLQNNLHELWALLNFLLPDVFNSSEDFDSWFSSESCFGDGELVKRLHDVLRPFLLRRIKADVEKSLLPKKETYIYVGLSALQREWYTKILLKDINIVNGCGENNKMRLLNILMQLRKCTNHAYLFEGAEPGPPFTTDLHLVDSCGKMSVLHKLLPKLQKEGHRVLLFCQMTRMMDILEDYMFWQGYEFCRLDGSTAHSERTEAINEFNKKDSTKFIFLLSTRAGGLGINLATADIVIFYDSDWNPQSDLQAMDRAHRIGQTKQVQIFRFITENTVEERIIERAEMKLRLDRIVIQQGRLQQDSRKLDKKNMLSMIQHGARHVCASKDSEITDENIDQILSKGKTKTDEVKSKLDKVSDGNMKSFSMEEEPFTCYKFEGQDYRKKQLLLEPEVVFQDKSERRAKRDAVERSKMLSKVSEKELFDTSLSSFLKKRINGKWKSACHFYQQFCIEEARKQDSQELYKMDHFSRAVIKKWNYLTVEQRQVYIDLMKEDEDNYEKGKQLKNRYKEEIVNTMGKIQTTLDKLDKATQNIGYSTVKILWPREPVRSAVKLSEKRLEEIVREQFDLNRYKGYWRSPFHFYLQQCVEEARVSRPEDLLLSEFNTKCVNQWYSLPLSERKRFEGCAGKDDERCHKQLSMMSLFDSKLTELNKIQKRKRLESAWNHFIKKMNFGPTEEKVKFESYQSVVSVIKQLQYITALIHEAENQMANKGKQLNSKDEKTEMGLCDKSNGAFYGTVVCHSCNTFFVNAVQNRRQYTCYKQKMCDMNSLGNLCVFCRFKKCLRVGMVVADVSIPGEKLEIFRYSTVNNSKKKVEAASFPYQNSPVEISSDEDELPLTSYTNKEDDLPLATFTNKEDELPLATLTNKEDELPLATFTNKEDMLPLATFVNRDIDVLPLVTDKDDDLPLATFTNKEDEIPLAMIAEKEDDLPLAILTDKEDDLPLTTFVNKEDDLPLSTLTDKEDDLLYRDDYLPLAKYSNKSDDNGKVIAKIVKYSNVTNQTDLNLPTTAVDQRFGKSPKSGQKRKLETSEKSETQNGIAVCTAVKATPTKKTKDNTCPYKSVEKTNKLAQKQSNCNKSALSSPITIGDDNSRDSVVTINSNSDKSITLEILTDSESEESSRDEPGSSKFLKFDVEVVGIDSDEDL</sequence>
<dbReference type="EC" id="3.6.4.-" evidence="21"/>
<dbReference type="PROSITE" id="PS51192">
    <property type="entry name" value="HELICASE_ATP_BIND_1"/>
    <property type="match status" value="1"/>
</dbReference>
<dbReference type="GO" id="GO:0000785">
    <property type="term" value="C:chromatin"/>
    <property type="evidence" value="ECO:0007669"/>
    <property type="project" value="TreeGrafter"/>
</dbReference>
<evidence type="ECO:0000256" key="7">
    <source>
        <dbReference type="ARBA" id="ARBA00022806"/>
    </source>
</evidence>
<dbReference type="Gene3D" id="3.30.50.10">
    <property type="entry name" value="Erythroid Transcription Factor GATA-1, subunit A"/>
    <property type="match status" value="1"/>
</dbReference>
<dbReference type="GO" id="GO:0140658">
    <property type="term" value="F:ATP-dependent chromatin remodeler activity"/>
    <property type="evidence" value="ECO:0007669"/>
    <property type="project" value="TreeGrafter"/>
</dbReference>
<dbReference type="Pfam" id="PF00105">
    <property type="entry name" value="zf-C4"/>
    <property type="match status" value="1"/>
</dbReference>
<dbReference type="Pfam" id="PF00176">
    <property type="entry name" value="SNF2-rel_dom"/>
    <property type="match status" value="1"/>
</dbReference>
<dbReference type="Gene3D" id="3.40.50.300">
    <property type="entry name" value="P-loop containing nucleotide triphosphate hydrolases"/>
    <property type="match status" value="1"/>
</dbReference>
<dbReference type="Gene3D" id="3.40.50.10810">
    <property type="entry name" value="Tandem AAA-ATPase domain"/>
    <property type="match status" value="1"/>
</dbReference>
<keyword evidence="5" id="KW-0863">Zinc-finger</keyword>
<dbReference type="GO" id="GO:0042393">
    <property type="term" value="F:histone binding"/>
    <property type="evidence" value="ECO:0007669"/>
    <property type="project" value="TreeGrafter"/>
</dbReference>
<evidence type="ECO:0000256" key="4">
    <source>
        <dbReference type="ARBA" id="ARBA00022741"/>
    </source>
</evidence>
<evidence type="ECO:0000256" key="12">
    <source>
        <dbReference type="ARBA" id="ARBA00023125"/>
    </source>
</evidence>
<dbReference type="SUPFAM" id="SSF47095">
    <property type="entry name" value="HMG-box"/>
    <property type="match status" value="1"/>
</dbReference>
<keyword evidence="15" id="KW-0539">Nucleus</keyword>
<dbReference type="SUPFAM" id="SSF57716">
    <property type="entry name" value="Glucocorticoid receptor-like (DNA-binding domain)"/>
    <property type="match status" value="1"/>
</dbReference>
<dbReference type="InterPro" id="IPR044754">
    <property type="entry name" value="Isw1/2_DEXHc"/>
</dbReference>
<protein>
    <submittedName>
        <fullName evidence="21">SMARCA5</fullName>
        <ecNumber evidence="21">3.6.4.-</ecNumber>
    </submittedName>
</protein>
<dbReference type="InterPro" id="IPR038718">
    <property type="entry name" value="SNF2-like_sf"/>
</dbReference>
<evidence type="ECO:0000256" key="3">
    <source>
        <dbReference type="ARBA" id="ARBA00022723"/>
    </source>
</evidence>
<feature type="region of interest" description="Disordered" evidence="17">
    <location>
        <begin position="1608"/>
        <end position="1631"/>
    </location>
</feature>
<gene>
    <name evidence="21" type="ORF">MEDL_67372</name>
</gene>
<dbReference type="PANTHER" id="PTHR45623:SF49">
    <property type="entry name" value="SWI_SNF-RELATED MATRIX-ASSOCIATED ACTIN-DEPENDENT REGULATOR OF CHROMATIN SUBFAMILY A MEMBER 5"/>
    <property type="match status" value="1"/>
</dbReference>
<keyword evidence="12" id="KW-0238">DNA-binding</keyword>
<evidence type="ECO:0000256" key="17">
    <source>
        <dbReference type="SAM" id="MobiDB-lite"/>
    </source>
</evidence>
<comment type="caution">
    <text evidence="21">The sequence shown here is derived from an EMBL/GenBank/DDBJ whole genome shotgun (WGS) entry which is preliminary data.</text>
</comment>
<keyword evidence="11" id="KW-0805">Transcription regulation</keyword>
<feature type="domain" description="Helicase C-terminal" evidence="20">
    <location>
        <begin position="748"/>
        <end position="899"/>
    </location>
</feature>
<evidence type="ECO:0000256" key="11">
    <source>
        <dbReference type="ARBA" id="ARBA00023015"/>
    </source>
</evidence>
<evidence type="ECO:0000259" key="18">
    <source>
        <dbReference type="PROSITE" id="PS51030"/>
    </source>
</evidence>
<feature type="coiled-coil region" evidence="16">
    <location>
        <begin position="40"/>
        <end position="83"/>
    </location>
</feature>
<dbReference type="InterPro" id="IPR027417">
    <property type="entry name" value="P-loop_NTPase"/>
</dbReference>
<evidence type="ECO:0000256" key="2">
    <source>
        <dbReference type="ARBA" id="ARBA00009687"/>
    </source>
</evidence>
<keyword evidence="10" id="KW-0156">Chromatin regulator</keyword>
<dbReference type="GO" id="GO:0003700">
    <property type="term" value="F:DNA-binding transcription factor activity"/>
    <property type="evidence" value="ECO:0007669"/>
    <property type="project" value="InterPro"/>
</dbReference>
<evidence type="ECO:0000256" key="16">
    <source>
        <dbReference type="SAM" id="Coils"/>
    </source>
</evidence>
<feature type="compositionally biased region" description="Polar residues" evidence="17">
    <location>
        <begin position="1667"/>
        <end position="1683"/>
    </location>
</feature>
<keyword evidence="9" id="KW-0067">ATP-binding</keyword>
<dbReference type="SMART" id="SM00487">
    <property type="entry name" value="DEXDc"/>
    <property type="match status" value="1"/>
</dbReference>
<evidence type="ECO:0000259" key="20">
    <source>
        <dbReference type="PROSITE" id="PS51194"/>
    </source>
</evidence>
<keyword evidence="4" id="KW-0547">Nucleotide-binding</keyword>
<dbReference type="GO" id="GO:0005524">
    <property type="term" value="F:ATP binding"/>
    <property type="evidence" value="ECO:0007669"/>
    <property type="project" value="UniProtKB-KW"/>
</dbReference>
<dbReference type="Proteomes" id="UP000683360">
    <property type="component" value="Unassembled WGS sequence"/>
</dbReference>
<keyword evidence="13" id="KW-0804">Transcription</keyword>
<evidence type="ECO:0000313" key="21">
    <source>
        <dbReference type="EMBL" id="CAG2255989.1"/>
    </source>
</evidence>
<keyword evidence="7" id="KW-0347">Helicase</keyword>
<keyword evidence="3" id="KW-0479">Metal-binding</keyword>
<evidence type="ECO:0000256" key="13">
    <source>
        <dbReference type="ARBA" id="ARBA00023163"/>
    </source>
</evidence>
<evidence type="ECO:0000256" key="14">
    <source>
        <dbReference type="ARBA" id="ARBA00023170"/>
    </source>
</evidence>
<dbReference type="GO" id="GO:0043565">
    <property type="term" value="F:sequence-specific DNA binding"/>
    <property type="evidence" value="ECO:0007669"/>
    <property type="project" value="InterPro"/>
</dbReference>
<keyword evidence="14" id="KW-0675">Receptor</keyword>
<dbReference type="GO" id="GO:0004386">
    <property type="term" value="F:helicase activity"/>
    <property type="evidence" value="ECO:0007669"/>
    <property type="project" value="UniProtKB-KW"/>
</dbReference>
<dbReference type="InterPro" id="IPR013088">
    <property type="entry name" value="Znf_NHR/GATA"/>
</dbReference>
<evidence type="ECO:0000256" key="5">
    <source>
        <dbReference type="ARBA" id="ARBA00022771"/>
    </source>
</evidence>
<keyword evidence="22" id="KW-1185">Reference proteome</keyword>
<dbReference type="GO" id="GO:0016887">
    <property type="term" value="F:ATP hydrolysis activity"/>
    <property type="evidence" value="ECO:0007669"/>
    <property type="project" value="TreeGrafter"/>
</dbReference>
<evidence type="ECO:0000259" key="19">
    <source>
        <dbReference type="PROSITE" id="PS51192"/>
    </source>
</evidence>
<dbReference type="PROSITE" id="PS51030">
    <property type="entry name" value="NUCLEAR_REC_DBD_2"/>
    <property type="match status" value="1"/>
</dbReference>
<comment type="subcellular location">
    <subcellularLocation>
        <location evidence="1">Nucleus</location>
    </subcellularLocation>
</comment>
<feature type="domain" description="Nuclear receptor" evidence="18">
    <location>
        <begin position="1317"/>
        <end position="1392"/>
    </location>
</feature>
<dbReference type="GO" id="GO:0034728">
    <property type="term" value="P:nucleosome organization"/>
    <property type="evidence" value="ECO:0007669"/>
    <property type="project" value="TreeGrafter"/>
</dbReference>
<keyword evidence="6 21" id="KW-0378">Hydrolase</keyword>
<accession>A0A8S3VLP1</accession>
<dbReference type="EMBL" id="CAJPWZ010003290">
    <property type="protein sequence ID" value="CAG2255989.1"/>
    <property type="molecule type" value="Genomic_DNA"/>
</dbReference>
<organism evidence="21 22">
    <name type="scientific">Mytilus edulis</name>
    <name type="common">Blue mussel</name>
    <dbReference type="NCBI Taxonomy" id="6550"/>
    <lineage>
        <taxon>Eukaryota</taxon>
        <taxon>Metazoa</taxon>
        <taxon>Spiralia</taxon>
        <taxon>Lophotrochozoa</taxon>
        <taxon>Mollusca</taxon>
        <taxon>Bivalvia</taxon>
        <taxon>Autobranchia</taxon>
        <taxon>Pteriomorphia</taxon>
        <taxon>Mytilida</taxon>
        <taxon>Mytiloidea</taxon>
        <taxon>Mytilidae</taxon>
        <taxon>Mytilinae</taxon>
        <taxon>Mytilus</taxon>
    </lineage>
</organism>
<feature type="domain" description="Helicase ATP-binding" evidence="19">
    <location>
        <begin position="452"/>
        <end position="618"/>
    </location>
</feature>
<dbReference type="InterPro" id="IPR000330">
    <property type="entry name" value="SNF2_N"/>
</dbReference>
<evidence type="ECO:0000256" key="1">
    <source>
        <dbReference type="ARBA" id="ARBA00004123"/>
    </source>
</evidence>
<dbReference type="OrthoDB" id="6116180at2759"/>
<keyword evidence="16" id="KW-0175">Coiled coil</keyword>
<evidence type="ECO:0000256" key="10">
    <source>
        <dbReference type="ARBA" id="ARBA00022853"/>
    </source>
</evidence>
<dbReference type="PROSITE" id="PS51194">
    <property type="entry name" value="HELICASE_CTER"/>
    <property type="match status" value="1"/>
</dbReference>
<dbReference type="InterPro" id="IPR001650">
    <property type="entry name" value="Helicase_C-like"/>
</dbReference>
<reference evidence="21" key="1">
    <citation type="submission" date="2021-03" db="EMBL/GenBank/DDBJ databases">
        <authorList>
            <person name="Bekaert M."/>
        </authorList>
    </citation>
    <scope>NUCLEOTIDE SEQUENCE</scope>
</reference>
<evidence type="ECO:0000256" key="8">
    <source>
        <dbReference type="ARBA" id="ARBA00022833"/>
    </source>
</evidence>
<feature type="region of interest" description="Disordered" evidence="17">
    <location>
        <begin position="1667"/>
        <end position="1691"/>
    </location>
</feature>
<dbReference type="InterPro" id="IPR014001">
    <property type="entry name" value="Helicase_ATP-bd"/>
</dbReference>
<dbReference type="GO" id="GO:0008270">
    <property type="term" value="F:zinc ion binding"/>
    <property type="evidence" value="ECO:0007669"/>
    <property type="project" value="UniProtKB-KW"/>
</dbReference>
<dbReference type="Pfam" id="PF00271">
    <property type="entry name" value="Helicase_C"/>
    <property type="match status" value="1"/>
</dbReference>
<dbReference type="SUPFAM" id="SSF52540">
    <property type="entry name" value="P-loop containing nucleoside triphosphate hydrolases"/>
    <property type="match status" value="2"/>
</dbReference>
<evidence type="ECO:0000256" key="15">
    <source>
        <dbReference type="ARBA" id="ARBA00023242"/>
    </source>
</evidence>
<comment type="similarity">
    <text evidence="2">Belongs to the SNF2/RAD54 helicase family. ISWI subfamily.</text>
</comment>
<evidence type="ECO:0000256" key="9">
    <source>
        <dbReference type="ARBA" id="ARBA00022840"/>
    </source>
</evidence>
<evidence type="ECO:0000256" key="6">
    <source>
        <dbReference type="ARBA" id="ARBA00022801"/>
    </source>
</evidence>
<evidence type="ECO:0000313" key="22">
    <source>
        <dbReference type="Proteomes" id="UP000683360"/>
    </source>
</evidence>
<dbReference type="CDD" id="cd17997">
    <property type="entry name" value="DEXHc_SMARCA1_SMARCA5"/>
    <property type="match status" value="1"/>
</dbReference>
<dbReference type="FunFam" id="3.40.50.300:FF:000082">
    <property type="entry name" value="ISWI chromatin remodeling complex ATPase ISW1"/>
    <property type="match status" value="1"/>
</dbReference>
<name>A0A8S3VLP1_MYTED</name>
<dbReference type="GO" id="GO:0003682">
    <property type="term" value="F:chromatin binding"/>
    <property type="evidence" value="ECO:0007669"/>
    <property type="project" value="TreeGrafter"/>
</dbReference>
<dbReference type="GO" id="GO:0005634">
    <property type="term" value="C:nucleus"/>
    <property type="evidence" value="ECO:0007669"/>
    <property type="project" value="UniProtKB-SubCell"/>
</dbReference>
<dbReference type="CDD" id="cd18793">
    <property type="entry name" value="SF2_C_SNF"/>
    <property type="match status" value="1"/>
</dbReference>
<proteinExistence type="inferred from homology"/>
<dbReference type="SMART" id="SM00399">
    <property type="entry name" value="ZnF_C4"/>
    <property type="match status" value="1"/>
</dbReference>
<dbReference type="SMART" id="SM00490">
    <property type="entry name" value="HELICc"/>
    <property type="match status" value="1"/>
</dbReference>
<dbReference type="InterPro" id="IPR036910">
    <property type="entry name" value="HMG_box_dom_sf"/>
</dbReference>